<name>A0ABU2ZL95_9SPHN</name>
<comment type="caution">
    <text evidence="1">The sequence shown here is derived from an EMBL/GenBank/DDBJ whole genome shotgun (WGS) entry which is preliminary data.</text>
</comment>
<evidence type="ECO:0000313" key="1">
    <source>
        <dbReference type="EMBL" id="MDT0576996.1"/>
    </source>
</evidence>
<sequence length="226" mass="25684">MNLPGPSNDRLRIYRDLMEELKLRVNFVICLPQDISYPDLFRFELCQVQVRKVCEIIAIGCLSVHDEFSNITADDLAIWTAPDIFKKLKKVNSNYFPEAVNIQQTRPSQTTIFELKNSYLSKVELVKVHGRSGNYLHRGSLKRLLGGENWHPEVDFRDAVAFCHKVKETLSPYHRISVRDDKSVAVLCKMHDPECGNQVSVDVINMPPARATAPSNQGPPENAHAK</sequence>
<organism evidence="1 2">
    <name type="scientific">Croceicoccus esteveae</name>
    <dbReference type="NCBI Taxonomy" id="3075597"/>
    <lineage>
        <taxon>Bacteria</taxon>
        <taxon>Pseudomonadati</taxon>
        <taxon>Pseudomonadota</taxon>
        <taxon>Alphaproteobacteria</taxon>
        <taxon>Sphingomonadales</taxon>
        <taxon>Erythrobacteraceae</taxon>
        <taxon>Croceicoccus</taxon>
    </lineage>
</organism>
<proteinExistence type="predicted"/>
<reference evidence="1 2" key="1">
    <citation type="submission" date="2023-09" db="EMBL/GenBank/DDBJ databases">
        <authorList>
            <person name="Rey-Velasco X."/>
        </authorList>
    </citation>
    <scope>NUCLEOTIDE SEQUENCE [LARGE SCALE GENOMIC DNA]</scope>
    <source>
        <strain evidence="1 2">F390</strain>
    </source>
</reference>
<evidence type="ECO:0000313" key="2">
    <source>
        <dbReference type="Proteomes" id="UP001259803"/>
    </source>
</evidence>
<dbReference type="Proteomes" id="UP001259803">
    <property type="component" value="Unassembled WGS sequence"/>
</dbReference>
<gene>
    <name evidence="1" type="ORF">RM533_12540</name>
</gene>
<keyword evidence="2" id="KW-1185">Reference proteome</keyword>
<dbReference type="EMBL" id="JAVRHS010000014">
    <property type="protein sequence ID" value="MDT0576996.1"/>
    <property type="molecule type" value="Genomic_DNA"/>
</dbReference>
<protein>
    <submittedName>
        <fullName evidence="1">Uncharacterized protein</fullName>
    </submittedName>
</protein>
<accession>A0ABU2ZL95</accession>
<dbReference type="RefSeq" id="WP_311341571.1">
    <property type="nucleotide sequence ID" value="NZ_JAVRHS010000014.1"/>
</dbReference>